<gene>
    <name evidence="1" type="ORF">SAMN04489762_2408</name>
</gene>
<organism evidence="1 2">
    <name type="scientific">Terribacillus saccharophilus</name>
    <dbReference type="NCBI Taxonomy" id="361277"/>
    <lineage>
        <taxon>Bacteria</taxon>
        <taxon>Bacillati</taxon>
        <taxon>Bacillota</taxon>
        <taxon>Bacilli</taxon>
        <taxon>Bacillales</taxon>
        <taxon>Bacillaceae</taxon>
        <taxon>Terribacillus</taxon>
    </lineage>
</organism>
<dbReference type="EMBL" id="FOCD01000002">
    <property type="protein sequence ID" value="SEN50337.1"/>
    <property type="molecule type" value="Genomic_DNA"/>
</dbReference>
<dbReference type="RefSeq" id="WP_093880829.1">
    <property type="nucleotide sequence ID" value="NZ_FOCD01000002.1"/>
</dbReference>
<evidence type="ECO:0000313" key="2">
    <source>
        <dbReference type="Proteomes" id="UP000199735"/>
    </source>
</evidence>
<reference evidence="1 2" key="1">
    <citation type="submission" date="2016-10" db="EMBL/GenBank/DDBJ databases">
        <authorList>
            <person name="Varghese N."/>
            <person name="Submissions S."/>
        </authorList>
    </citation>
    <scope>NUCLEOTIDE SEQUENCE [LARGE SCALE GENOMIC DNA]</scope>
    <source>
        <strain evidence="1 2">DSM 21619</strain>
    </source>
</reference>
<accession>A0AAX2EH20</accession>
<comment type="caution">
    <text evidence="1">The sequence shown here is derived from an EMBL/GenBank/DDBJ whole genome shotgun (WGS) entry which is preliminary data.</text>
</comment>
<dbReference type="Proteomes" id="UP000199735">
    <property type="component" value="Unassembled WGS sequence"/>
</dbReference>
<sequence>MQIINKTWLSKEALEAEITVSDGAHNIMCFSQPFQYELGSNLDEPLYCFNVTELVRSKDNIPYVEKLNDHFSYRLTCKMHDKENQQVLLGKILLELDNDTIPGDILEDDFITFECQRIDIY</sequence>
<protein>
    <submittedName>
        <fullName evidence="1">Uncharacterized protein</fullName>
    </submittedName>
</protein>
<dbReference type="AlphaFoldDB" id="A0AAX2EH20"/>
<proteinExistence type="predicted"/>
<name>A0AAX2EH20_9BACI</name>
<evidence type="ECO:0000313" key="1">
    <source>
        <dbReference type="EMBL" id="SEN50337.1"/>
    </source>
</evidence>